<comment type="similarity">
    <text evidence="3">Belongs to the P4HA family.</text>
</comment>
<accession>A0A9D4ZQ13</accession>
<evidence type="ECO:0000313" key="16">
    <source>
        <dbReference type="EMBL" id="KAI5083649.1"/>
    </source>
</evidence>
<dbReference type="GO" id="GO:0005789">
    <property type="term" value="C:endoplasmic reticulum membrane"/>
    <property type="evidence" value="ECO:0007669"/>
    <property type="project" value="UniProtKB-SubCell"/>
</dbReference>
<dbReference type="Pfam" id="PF13640">
    <property type="entry name" value="2OG-FeII_Oxy_3"/>
    <property type="match status" value="1"/>
</dbReference>
<comment type="catalytic activity">
    <reaction evidence="14">
        <text>L-prolyl-[collagen] + 2-oxoglutarate + O2 = trans-4-hydroxy-L-prolyl-[collagen] + succinate + CO2</text>
        <dbReference type="Rhea" id="RHEA:18945"/>
        <dbReference type="Rhea" id="RHEA-COMP:11676"/>
        <dbReference type="Rhea" id="RHEA-COMP:11680"/>
        <dbReference type="ChEBI" id="CHEBI:15379"/>
        <dbReference type="ChEBI" id="CHEBI:16526"/>
        <dbReference type="ChEBI" id="CHEBI:16810"/>
        <dbReference type="ChEBI" id="CHEBI:30031"/>
        <dbReference type="ChEBI" id="CHEBI:50342"/>
        <dbReference type="ChEBI" id="CHEBI:61965"/>
        <dbReference type="EC" id="1.14.11.2"/>
    </reaction>
</comment>
<comment type="cofactor">
    <cofactor evidence="1">
        <name>L-ascorbate</name>
        <dbReference type="ChEBI" id="CHEBI:38290"/>
    </cofactor>
</comment>
<evidence type="ECO:0000256" key="9">
    <source>
        <dbReference type="ARBA" id="ARBA00022989"/>
    </source>
</evidence>
<keyword evidence="12" id="KW-0472">Membrane</keyword>
<gene>
    <name evidence="16" type="ORF">GOP47_0003392</name>
</gene>
<dbReference type="GO" id="GO:0031418">
    <property type="term" value="F:L-ascorbic acid binding"/>
    <property type="evidence" value="ECO:0007669"/>
    <property type="project" value="InterPro"/>
</dbReference>
<evidence type="ECO:0000256" key="1">
    <source>
        <dbReference type="ARBA" id="ARBA00001961"/>
    </source>
</evidence>
<dbReference type="InterPro" id="IPR045054">
    <property type="entry name" value="P4HA-like"/>
</dbReference>
<evidence type="ECO:0000256" key="11">
    <source>
        <dbReference type="ARBA" id="ARBA00023004"/>
    </source>
</evidence>
<keyword evidence="8" id="KW-0735">Signal-anchor</keyword>
<dbReference type="PANTHER" id="PTHR10869">
    <property type="entry name" value="PROLYL 4-HYDROXYLASE ALPHA SUBUNIT"/>
    <property type="match status" value="1"/>
</dbReference>
<reference evidence="16" key="1">
    <citation type="submission" date="2021-01" db="EMBL/GenBank/DDBJ databases">
        <title>Adiantum capillus-veneris genome.</title>
        <authorList>
            <person name="Fang Y."/>
            <person name="Liao Q."/>
        </authorList>
    </citation>
    <scope>NUCLEOTIDE SEQUENCE</scope>
    <source>
        <strain evidence="16">H3</strain>
        <tissue evidence="16">Leaf</tissue>
    </source>
</reference>
<comment type="caution">
    <text evidence="16">The sequence shown here is derived from an EMBL/GenBank/DDBJ whole genome shotgun (WGS) entry which is preliminary data.</text>
</comment>
<name>A0A9D4ZQ13_ADICA</name>
<evidence type="ECO:0000256" key="5">
    <source>
        <dbReference type="ARBA" id="ARBA00022692"/>
    </source>
</evidence>
<comment type="subcellular location">
    <subcellularLocation>
        <location evidence="2">Endoplasmic reticulum membrane</location>
        <topology evidence="2">Single-pass type II membrane protein</topology>
    </subcellularLocation>
</comment>
<keyword evidence="13" id="KW-0325">Glycoprotein</keyword>
<dbReference type="OrthoDB" id="420380at2759"/>
<evidence type="ECO:0000256" key="13">
    <source>
        <dbReference type="ARBA" id="ARBA00023180"/>
    </source>
</evidence>
<evidence type="ECO:0000256" key="10">
    <source>
        <dbReference type="ARBA" id="ARBA00023002"/>
    </source>
</evidence>
<evidence type="ECO:0000256" key="12">
    <source>
        <dbReference type="ARBA" id="ARBA00023136"/>
    </source>
</evidence>
<evidence type="ECO:0000256" key="4">
    <source>
        <dbReference type="ARBA" id="ARBA00012269"/>
    </source>
</evidence>
<sequence length="294" mass="32613">MAKGVRGQRNFSSSSSAWTIILMLMLAFSLSLLLFMALRPSSSSASIALAHGALVSLRLPAISVSQHATRSNVDKESPKKPWVEVISWEPRAFIYHSFLSKEECEYLISLGKPHMVKSAVIDSKTGKSKDSRVRTSSGTFLRRGQDKIIRAIEKRISDFTFIPEEHGEGLQILHYEVGQKYEPHYDYFLDQFNARNGGQRIATVLMYLSDVEAGGETVFPKANMNNSLSLNQNGLSECGKTGLAVKPRLGDALLFWSMKPDATLDSKSLHGGCAVISGNKWSATKWFHVNEIEL</sequence>
<evidence type="ECO:0000256" key="8">
    <source>
        <dbReference type="ARBA" id="ARBA00022968"/>
    </source>
</evidence>
<dbReference type="GO" id="GO:0004656">
    <property type="term" value="F:procollagen-proline 4-dioxygenase activity"/>
    <property type="evidence" value="ECO:0007669"/>
    <property type="project" value="UniProtKB-EC"/>
</dbReference>
<dbReference type="PROSITE" id="PS51471">
    <property type="entry name" value="FE2OG_OXY"/>
    <property type="match status" value="1"/>
</dbReference>
<dbReference type="PANTHER" id="PTHR10869:SF123">
    <property type="entry name" value="PROLYL 4-HYDROXYLASE 10-RELATED"/>
    <property type="match status" value="1"/>
</dbReference>
<dbReference type="InterPro" id="IPR044862">
    <property type="entry name" value="Pro_4_hyd_alph_FE2OG_OXY"/>
</dbReference>
<evidence type="ECO:0000256" key="3">
    <source>
        <dbReference type="ARBA" id="ARBA00006511"/>
    </source>
</evidence>
<evidence type="ECO:0000256" key="14">
    <source>
        <dbReference type="ARBA" id="ARBA00049169"/>
    </source>
</evidence>
<dbReference type="AlphaFoldDB" id="A0A9D4ZQ13"/>
<dbReference type="Gene3D" id="2.60.120.620">
    <property type="entry name" value="q2cbj1_9rhob like domain"/>
    <property type="match status" value="1"/>
</dbReference>
<protein>
    <recommendedName>
        <fullName evidence="4">procollagen-proline 4-dioxygenase</fullName>
        <ecNumber evidence="4">1.14.11.2</ecNumber>
    </recommendedName>
</protein>
<organism evidence="16 17">
    <name type="scientific">Adiantum capillus-veneris</name>
    <name type="common">Maidenhair fern</name>
    <dbReference type="NCBI Taxonomy" id="13818"/>
    <lineage>
        <taxon>Eukaryota</taxon>
        <taxon>Viridiplantae</taxon>
        <taxon>Streptophyta</taxon>
        <taxon>Embryophyta</taxon>
        <taxon>Tracheophyta</taxon>
        <taxon>Polypodiopsida</taxon>
        <taxon>Polypodiidae</taxon>
        <taxon>Polypodiales</taxon>
        <taxon>Pteridineae</taxon>
        <taxon>Pteridaceae</taxon>
        <taxon>Vittarioideae</taxon>
        <taxon>Adiantum</taxon>
    </lineage>
</organism>
<keyword evidence="17" id="KW-1185">Reference proteome</keyword>
<evidence type="ECO:0000256" key="6">
    <source>
        <dbReference type="ARBA" id="ARBA00022723"/>
    </source>
</evidence>
<dbReference type="InterPro" id="IPR005123">
    <property type="entry name" value="Oxoglu/Fe-dep_dioxygenase_dom"/>
</dbReference>
<dbReference type="EC" id="1.14.11.2" evidence="4"/>
<keyword evidence="9" id="KW-1133">Transmembrane helix</keyword>
<keyword evidence="11" id="KW-0408">Iron</keyword>
<dbReference type="Proteomes" id="UP000886520">
    <property type="component" value="Chromosome 3"/>
</dbReference>
<dbReference type="EMBL" id="JABFUD020000002">
    <property type="protein sequence ID" value="KAI5083649.1"/>
    <property type="molecule type" value="Genomic_DNA"/>
</dbReference>
<proteinExistence type="inferred from homology"/>
<evidence type="ECO:0000256" key="2">
    <source>
        <dbReference type="ARBA" id="ARBA00004648"/>
    </source>
</evidence>
<evidence type="ECO:0000256" key="7">
    <source>
        <dbReference type="ARBA" id="ARBA00022964"/>
    </source>
</evidence>
<keyword evidence="7" id="KW-0223">Dioxygenase</keyword>
<dbReference type="SMART" id="SM00702">
    <property type="entry name" value="P4Hc"/>
    <property type="match status" value="1"/>
</dbReference>
<evidence type="ECO:0000259" key="15">
    <source>
        <dbReference type="PROSITE" id="PS51471"/>
    </source>
</evidence>
<feature type="domain" description="Fe2OG dioxygenase" evidence="15">
    <location>
        <begin position="166"/>
        <end position="289"/>
    </location>
</feature>
<keyword evidence="6" id="KW-0479">Metal-binding</keyword>
<evidence type="ECO:0000313" key="17">
    <source>
        <dbReference type="Proteomes" id="UP000886520"/>
    </source>
</evidence>
<dbReference type="GO" id="GO:0005506">
    <property type="term" value="F:iron ion binding"/>
    <property type="evidence" value="ECO:0007669"/>
    <property type="project" value="InterPro"/>
</dbReference>
<dbReference type="InterPro" id="IPR006620">
    <property type="entry name" value="Pro_4_hyd_alph"/>
</dbReference>
<keyword evidence="10" id="KW-0560">Oxidoreductase</keyword>
<dbReference type="FunFam" id="2.60.120.620:FF:000002">
    <property type="entry name" value="Prolyl 4-hydroxylase 4"/>
    <property type="match status" value="1"/>
</dbReference>
<keyword evidence="5" id="KW-0812">Transmembrane</keyword>